<dbReference type="PROSITE" id="PS51257">
    <property type="entry name" value="PROKAR_LIPOPROTEIN"/>
    <property type="match status" value="1"/>
</dbReference>
<evidence type="ECO:0000313" key="2">
    <source>
        <dbReference type="Proteomes" id="UP000249061"/>
    </source>
</evidence>
<evidence type="ECO:0008006" key="3">
    <source>
        <dbReference type="Google" id="ProtNLM"/>
    </source>
</evidence>
<evidence type="ECO:0000313" key="1">
    <source>
        <dbReference type="EMBL" id="PZR18732.1"/>
    </source>
</evidence>
<sequence>MKSIISTLTTALLLTACGTPTDNPDGGKPSSLRFQDGTPLVLQNPADDADGSTPGFQYDVVITPKNADEASGNVIFKLNDVTRATTAFESGKATARLTFNTGAAGTTTENLVTVARGSGDDTPVAWLFSVKNN</sequence>
<organism evidence="1 2">
    <name type="scientific">Archangium gephyra</name>
    <dbReference type="NCBI Taxonomy" id="48"/>
    <lineage>
        <taxon>Bacteria</taxon>
        <taxon>Pseudomonadati</taxon>
        <taxon>Myxococcota</taxon>
        <taxon>Myxococcia</taxon>
        <taxon>Myxococcales</taxon>
        <taxon>Cystobacterineae</taxon>
        <taxon>Archangiaceae</taxon>
        <taxon>Archangium</taxon>
    </lineage>
</organism>
<reference evidence="1 2" key="1">
    <citation type="submission" date="2017-08" db="EMBL/GenBank/DDBJ databases">
        <title>Infants hospitalized years apart are colonized by the same room-sourced microbial strains.</title>
        <authorList>
            <person name="Brooks B."/>
            <person name="Olm M.R."/>
            <person name="Firek B.A."/>
            <person name="Baker R."/>
            <person name="Thomas B.C."/>
            <person name="Morowitz M.J."/>
            <person name="Banfield J.F."/>
        </authorList>
    </citation>
    <scope>NUCLEOTIDE SEQUENCE [LARGE SCALE GENOMIC DNA]</scope>
    <source>
        <strain evidence="1">S2_003_000_R2_14</strain>
    </source>
</reference>
<accession>A0A2W5TWD5</accession>
<comment type="caution">
    <text evidence="1">The sequence shown here is derived from an EMBL/GenBank/DDBJ whole genome shotgun (WGS) entry which is preliminary data.</text>
</comment>
<dbReference type="AlphaFoldDB" id="A0A2W5TWD5"/>
<dbReference type="Proteomes" id="UP000249061">
    <property type="component" value="Unassembled WGS sequence"/>
</dbReference>
<protein>
    <recommendedName>
        <fullName evidence="3">Lipoprotein</fullName>
    </recommendedName>
</protein>
<dbReference type="EMBL" id="QFQP01000001">
    <property type="protein sequence ID" value="PZR18732.1"/>
    <property type="molecule type" value="Genomic_DNA"/>
</dbReference>
<name>A0A2W5TWD5_9BACT</name>
<proteinExistence type="predicted"/>
<gene>
    <name evidence="1" type="ORF">DI536_02310</name>
</gene>